<dbReference type="EMBL" id="PPTO01000001">
    <property type="protein sequence ID" value="RDB60995.1"/>
    <property type="molecule type" value="Genomic_DNA"/>
</dbReference>
<organism evidence="3 4">
    <name type="scientific">Slackia isoflavoniconvertens</name>
    <dbReference type="NCBI Taxonomy" id="572010"/>
    <lineage>
        <taxon>Bacteria</taxon>
        <taxon>Bacillati</taxon>
        <taxon>Actinomycetota</taxon>
        <taxon>Coriobacteriia</taxon>
        <taxon>Eggerthellales</taxon>
        <taxon>Eggerthellaceae</taxon>
        <taxon>Slackia</taxon>
    </lineage>
</organism>
<evidence type="ECO:0000256" key="2">
    <source>
        <dbReference type="SAM" id="SignalP"/>
    </source>
</evidence>
<dbReference type="InterPro" id="IPR045798">
    <property type="entry name" value="TrbL_Firmicutes"/>
</dbReference>
<name>A0A369LS55_9ACTN</name>
<dbReference type="AlphaFoldDB" id="A0A369LS55"/>
<keyword evidence="1" id="KW-1133">Transmembrane helix</keyword>
<feature type="transmembrane region" description="Helical" evidence="1">
    <location>
        <begin position="337"/>
        <end position="358"/>
    </location>
</feature>
<feature type="transmembrane region" description="Helical" evidence="1">
    <location>
        <begin position="201"/>
        <end position="219"/>
    </location>
</feature>
<keyword evidence="1" id="KW-0472">Membrane</keyword>
<evidence type="ECO:0000313" key="3">
    <source>
        <dbReference type="EMBL" id="RDB60995.1"/>
    </source>
</evidence>
<accession>A0A369LS55</accession>
<dbReference type="RefSeq" id="WP_114614569.1">
    <property type="nucleotide sequence ID" value="NZ_PPTO01000001.1"/>
</dbReference>
<feature type="transmembrane region" description="Helical" evidence="1">
    <location>
        <begin position="300"/>
        <end position="316"/>
    </location>
</feature>
<sequence length="405" mass="43054">MTALTGNIRRAGGPAAPMRAALAAVLALALAAPALAALACPSPALAVETSKESFEAKYKDDYHQAIKDRKKDPSITTNTMWTDDDLMMGACGEYPGFDVVNAGPWVSYFVYSTAEGIASFCVDCGEAMLQCISSSELLKLDFTGKGSDFAKMYSAAAEVSVKVIQPICVGFLGLACVWALLEFSKEVSTNRGDHFSMAGNYVWIIVKFSLVMVLISHTVQLCGGVYEVFLWVANKVSDTLAAGQIGGVGFNSFMLSMMEIRYSQFAWSVGYALVALVILVSTGLCLIKVLTLTITRMFEIYLMTAFAGFPLVMLTTRETRPSGIGYFKKFAGVCLQAAILITIIAFAGICFSAAGSLLATKPNAGIDDAVWTIVSLLASMAGCFGFSALCGQSKHIADTIMGAMG</sequence>
<keyword evidence="2" id="KW-0732">Signal</keyword>
<feature type="transmembrane region" description="Helical" evidence="1">
    <location>
        <begin position="269"/>
        <end position="294"/>
    </location>
</feature>
<comment type="caution">
    <text evidence="3">The sequence shown here is derived from an EMBL/GenBank/DDBJ whole genome shotgun (WGS) entry which is preliminary data.</text>
</comment>
<gene>
    <name evidence="3" type="ORF">C1881_00250</name>
</gene>
<feature type="signal peptide" evidence="2">
    <location>
        <begin position="1"/>
        <end position="36"/>
    </location>
</feature>
<proteinExistence type="predicted"/>
<evidence type="ECO:0000256" key="1">
    <source>
        <dbReference type="SAM" id="Phobius"/>
    </source>
</evidence>
<dbReference type="Pfam" id="PF19478">
    <property type="entry name" value="TrbL_2"/>
    <property type="match status" value="1"/>
</dbReference>
<protein>
    <recommendedName>
        <fullName evidence="5">Conjugal transfer protein TrbL</fullName>
    </recommendedName>
</protein>
<dbReference type="Proteomes" id="UP000253975">
    <property type="component" value="Unassembled WGS sequence"/>
</dbReference>
<keyword evidence="1" id="KW-0812">Transmembrane</keyword>
<feature type="chain" id="PRO_5038420249" description="Conjugal transfer protein TrbL" evidence="2">
    <location>
        <begin position="37"/>
        <end position="405"/>
    </location>
</feature>
<reference evidence="3 4" key="1">
    <citation type="journal article" date="2018" name="Elife">
        <title>Discovery and characterization of a prevalent human gut bacterial enzyme sufficient for the inactivation of a family of plant toxins.</title>
        <authorList>
            <person name="Koppel N."/>
            <person name="Bisanz J.E."/>
            <person name="Pandelia M.E."/>
            <person name="Turnbaugh P.J."/>
            <person name="Balskus E.P."/>
        </authorList>
    </citation>
    <scope>NUCLEOTIDE SEQUENCE [LARGE SCALE GENOMIC DNA]</scope>
    <source>
        <strain evidence="3 4">OB21 GAM31</strain>
    </source>
</reference>
<evidence type="ECO:0008006" key="5">
    <source>
        <dbReference type="Google" id="ProtNLM"/>
    </source>
</evidence>
<feature type="transmembrane region" description="Helical" evidence="1">
    <location>
        <begin position="163"/>
        <end position="181"/>
    </location>
</feature>
<feature type="transmembrane region" description="Helical" evidence="1">
    <location>
        <begin position="370"/>
        <end position="391"/>
    </location>
</feature>
<evidence type="ECO:0000313" key="4">
    <source>
        <dbReference type="Proteomes" id="UP000253975"/>
    </source>
</evidence>